<proteinExistence type="inferred from homology"/>
<evidence type="ECO:0000256" key="6">
    <source>
        <dbReference type="ARBA" id="ARBA00022723"/>
    </source>
</evidence>
<dbReference type="PANTHER" id="PTHR39453:SF1">
    <property type="entry name" value="PHOSPHATE PROPANOYLTRANSFERASE"/>
    <property type="match status" value="1"/>
</dbReference>
<dbReference type="EC" id="2.3.1.222" evidence="3 10"/>
<evidence type="ECO:0000256" key="2">
    <source>
        <dbReference type="ARBA" id="ARBA00007342"/>
    </source>
</evidence>
<evidence type="ECO:0000313" key="11">
    <source>
        <dbReference type="EMBL" id="TYC87964.1"/>
    </source>
</evidence>
<evidence type="ECO:0000313" key="12">
    <source>
        <dbReference type="Proteomes" id="UP000322619"/>
    </source>
</evidence>
<keyword evidence="5 10" id="KW-0808">Transferase</keyword>
<comment type="caution">
    <text evidence="11">The sequence shown here is derived from an EMBL/GenBank/DDBJ whole genome shotgun (WGS) entry which is preliminary data.</text>
</comment>
<evidence type="ECO:0000256" key="10">
    <source>
        <dbReference type="PIRNR" id="PIRNR010130"/>
    </source>
</evidence>
<gene>
    <name evidence="11" type="primary">pduL</name>
    <name evidence="11" type="ORF">FXB42_03540</name>
</gene>
<name>A0A5D0WUR4_9FIRM</name>
<dbReference type="AlphaFoldDB" id="A0A5D0WUR4"/>
<comment type="function">
    <text evidence="10">Involved in 1,2-propanediol (1,2-PD) degradation by catalyzing the conversion of propanoyl-CoA to propanoyl-phosphate.</text>
</comment>
<protein>
    <recommendedName>
        <fullName evidence="4 10">Phosphate propanoyltransferase</fullName>
        <ecNumber evidence="3 10">2.3.1.222</ecNumber>
    </recommendedName>
</protein>
<keyword evidence="6" id="KW-0479">Metal-binding</keyword>
<dbReference type="Proteomes" id="UP000322619">
    <property type="component" value="Unassembled WGS sequence"/>
</dbReference>
<comment type="catalytic activity">
    <reaction evidence="9 10">
        <text>propanoyl-CoA + phosphate = propanoyl phosphate + CoA</text>
        <dbReference type="Rhea" id="RHEA:28046"/>
        <dbReference type="ChEBI" id="CHEBI:43474"/>
        <dbReference type="ChEBI" id="CHEBI:57287"/>
        <dbReference type="ChEBI" id="CHEBI:57392"/>
        <dbReference type="ChEBI" id="CHEBI:58933"/>
        <dbReference type="EC" id="2.3.1.222"/>
    </reaction>
</comment>
<evidence type="ECO:0000256" key="3">
    <source>
        <dbReference type="ARBA" id="ARBA00012206"/>
    </source>
</evidence>
<dbReference type="GO" id="GO:0046872">
    <property type="term" value="F:metal ion binding"/>
    <property type="evidence" value="ECO:0007669"/>
    <property type="project" value="UniProtKB-KW"/>
</dbReference>
<keyword evidence="8 10" id="KW-0012">Acyltransferase</keyword>
<dbReference type="EMBL" id="VSLA01000003">
    <property type="protein sequence ID" value="TYC87964.1"/>
    <property type="molecule type" value="Genomic_DNA"/>
</dbReference>
<dbReference type="Pfam" id="PF06130">
    <property type="entry name" value="PTAC"/>
    <property type="match status" value="1"/>
</dbReference>
<comment type="similarity">
    <text evidence="2 10">Belongs to the PduL family.</text>
</comment>
<comment type="pathway">
    <text evidence="10">Polyol metabolism; 1,2-propanediol degradation.</text>
</comment>
<dbReference type="NCBIfam" id="NF011652">
    <property type="entry name" value="PRK15070.1"/>
    <property type="match status" value="1"/>
</dbReference>
<dbReference type="GO" id="GO:0016747">
    <property type="term" value="F:acyltransferase activity, transferring groups other than amino-acyl groups"/>
    <property type="evidence" value="ECO:0007669"/>
    <property type="project" value="InterPro"/>
</dbReference>
<evidence type="ECO:0000256" key="7">
    <source>
        <dbReference type="ARBA" id="ARBA00022833"/>
    </source>
</evidence>
<dbReference type="PIRSF" id="PIRSF010130">
    <property type="entry name" value="PduL"/>
    <property type="match status" value="1"/>
</dbReference>
<evidence type="ECO:0000256" key="5">
    <source>
        <dbReference type="ARBA" id="ARBA00022679"/>
    </source>
</evidence>
<dbReference type="InterPro" id="IPR008300">
    <property type="entry name" value="PTAC"/>
</dbReference>
<sequence length="187" mass="20701">MIPVGISNRHVHLCREDVDILFGIGYEITSLKELSQKGYYAAKETVTIAGPKGAINKVRLLGPLRDNTQIELLSSDRFTLGLELPVRESGVQELSPTITLIGPRGTVINNMGGMIAWRHIHMNMKDAEVLDLKDGEFVKVQTQGEREVIFANVKVRLGEAFKTELHLDSDEANAVGLRNGEKVKIIL</sequence>
<evidence type="ECO:0000256" key="8">
    <source>
        <dbReference type="ARBA" id="ARBA00023315"/>
    </source>
</evidence>
<evidence type="ECO:0000256" key="9">
    <source>
        <dbReference type="ARBA" id="ARBA00047589"/>
    </source>
</evidence>
<comment type="cofactor">
    <cofactor evidence="1">
        <name>Zn(2+)</name>
        <dbReference type="ChEBI" id="CHEBI:29105"/>
    </cofactor>
</comment>
<dbReference type="PANTHER" id="PTHR39453">
    <property type="entry name" value="PHOSPHATE PROPANOYLTRANSFERASE"/>
    <property type="match status" value="1"/>
</dbReference>
<evidence type="ECO:0000256" key="1">
    <source>
        <dbReference type="ARBA" id="ARBA00001947"/>
    </source>
</evidence>
<dbReference type="GO" id="GO:0051144">
    <property type="term" value="P:1,2-propanediol catabolic process"/>
    <property type="evidence" value="ECO:0007669"/>
    <property type="project" value="UniProtKB-UniPathway"/>
</dbReference>
<dbReference type="UniPathway" id="UPA00621"/>
<evidence type="ECO:0000256" key="4">
    <source>
        <dbReference type="ARBA" id="ARBA00020837"/>
    </source>
</evidence>
<organism evidence="11 12">
    <name type="scientific">Acetobacterium wieringae</name>
    <dbReference type="NCBI Taxonomy" id="52694"/>
    <lineage>
        <taxon>Bacteria</taxon>
        <taxon>Bacillati</taxon>
        <taxon>Bacillota</taxon>
        <taxon>Clostridia</taxon>
        <taxon>Eubacteriales</taxon>
        <taxon>Eubacteriaceae</taxon>
        <taxon>Acetobacterium</taxon>
    </lineage>
</organism>
<accession>A0A5D0WUR4</accession>
<reference evidence="11 12" key="1">
    <citation type="submission" date="2019-08" db="EMBL/GenBank/DDBJ databases">
        <title>Isolation and enrichment of carboxydotrophic bacteria from anaerobic sludge for the production of bio-based chemicals from syngas.</title>
        <authorList>
            <person name="Antares A.L."/>
            <person name="Moreira J."/>
            <person name="Diender M."/>
            <person name="Parshina S.N."/>
            <person name="Stams A.J.M."/>
            <person name="Alves M."/>
            <person name="Alves J.I."/>
            <person name="Sousa D.Z."/>
        </authorList>
    </citation>
    <scope>NUCLEOTIDE SEQUENCE [LARGE SCALE GENOMIC DNA]</scope>
    <source>
        <strain evidence="11 12">JM</strain>
    </source>
</reference>
<keyword evidence="7" id="KW-0862">Zinc</keyword>